<dbReference type="InterPro" id="IPR000182">
    <property type="entry name" value="GNAT_dom"/>
</dbReference>
<evidence type="ECO:0000256" key="10">
    <source>
        <dbReference type="SAM" id="Phobius"/>
    </source>
</evidence>
<dbReference type="EMBL" id="LS483469">
    <property type="protein sequence ID" value="SQI33479.1"/>
    <property type="molecule type" value="Genomic_DNA"/>
</dbReference>
<evidence type="ECO:0000256" key="5">
    <source>
        <dbReference type="ARBA" id="ARBA00022519"/>
    </source>
</evidence>
<evidence type="ECO:0000256" key="4">
    <source>
        <dbReference type="ARBA" id="ARBA00022475"/>
    </source>
</evidence>
<gene>
    <name evidence="13" type="ORF">NCTC12961_01444</name>
</gene>
<dbReference type="CDD" id="cd04301">
    <property type="entry name" value="NAT_SF"/>
    <property type="match status" value="1"/>
</dbReference>
<dbReference type="SUPFAM" id="SSF55729">
    <property type="entry name" value="Acyl-CoA N-acyltransferases (Nat)"/>
    <property type="match status" value="1"/>
</dbReference>
<dbReference type="PROSITE" id="PS51186">
    <property type="entry name" value="GNAT"/>
    <property type="match status" value="1"/>
</dbReference>
<dbReference type="AlphaFoldDB" id="A0A2X4U4B7"/>
<dbReference type="GO" id="GO:0043190">
    <property type="term" value="C:ATP-binding cassette (ABC) transporter complex"/>
    <property type="evidence" value="ECO:0007669"/>
    <property type="project" value="InterPro"/>
</dbReference>
<evidence type="ECO:0000256" key="1">
    <source>
        <dbReference type="ARBA" id="ARBA00004429"/>
    </source>
</evidence>
<keyword evidence="3" id="KW-0813">Transport</keyword>
<keyword evidence="5" id="KW-0997">Cell inner membrane</keyword>
<keyword evidence="4" id="KW-1003">Cell membrane</keyword>
<evidence type="ECO:0000313" key="14">
    <source>
        <dbReference type="Proteomes" id="UP000248897"/>
    </source>
</evidence>
<keyword evidence="8 10" id="KW-1133">Transmembrane helix</keyword>
<dbReference type="Pfam" id="PF00583">
    <property type="entry name" value="Acetyltransf_1"/>
    <property type="match status" value="1"/>
</dbReference>
<organism evidence="13 14">
    <name type="scientific">Serratia plymuthica</name>
    <dbReference type="NCBI Taxonomy" id="82996"/>
    <lineage>
        <taxon>Bacteria</taxon>
        <taxon>Pseudomonadati</taxon>
        <taxon>Pseudomonadota</taxon>
        <taxon>Gammaproteobacteria</taxon>
        <taxon>Enterobacterales</taxon>
        <taxon>Yersiniaceae</taxon>
        <taxon>Serratia</taxon>
    </lineage>
</organism>
<evidence type="ECO:0000256" key="8">
    <source>
        <dbReference type="ARBA" id="ARBA00022989"/>
    </source>
</evidence>
<evidence type="ECO:0000256" key="6">
    <source>
        <dbReference type="ARBA" id="ARBA00022692"/>
    </source>
</evidence>
<dbReference type="InterPro" id="IPR010065">
    <property type="entry name" value="AA_ABC_transptr_permease_3TM"/>
</dbReference>
<keyword evidence="9 10" id="KW-0472">Membrane</keyword>
<evidence type="ECO:0000256" key="9">
    <source>
        <dbReference type="ARBA" id="ARBA00023136"/>
    </source>
</evidence>
<reference evidence="13 14" key="1">
    <citation type="submission" date="2018-06" db="EMBL/GenBank/DDBJ databases">
        <authorList>
            <consortium name="Pathogen Informatics"/>
            <person name="Doyle S."/>
        </authorList>
    </citation>
    <scope>NUCLEOTIDE SEQUENCE [LARGE SCALE GENOMIC DNA]</scope>
    <source>
        <strain evidence="13 14">NCTC12961</strain>
    </source>
</reference>
<protein>
    <submittedName>
        <fullName evidence="13">Glutamate/aspartate transport system permease GltK</fullName>
    </submittedName>
</protein>
<proteinExistence type="inferred from homology"/>
<sequence>MKGCSASTVSATAIILVTRNKKRWICTPATGCVYRAAARRGADRHGRVQRYDPHTAELKRIWTRTDLRRQGLAQKVLQQLETLAREQGYRQLYLTTGFRQPEAVGLYLSNGYQPQFDPTVDSEVYSRPPYDGRLPFRKSLITAGRTLLRAGKEDCLGAGPPPFICFRSNTMSKQEVLKVVPARYPLRLVGALFSVFILAAIVQSVAANERWEWGVFAEWFFAPAVLSGLGQTLLLTLLGTLFSIIFGTLLALARLSRSYLLASLAWGYIWLFRSLPLILVLIILYNFSYLYDSISLGIPLPRWCSPATRPSISSASFPSRSWG</sequence>
<comment type="similarity">
    <text evidence="2">Belongs to the binding-protein-dependent transport system permease family. HisMQ subfamily.</text>
</comment>
<dbReference type="PROSITE" id="PS50928">
    <property type="entry name" value="ABC_TM1"/>
    <property type="match status" value="1"/>
</dbReference>
<dbReference type="Proteomes" id="UP000248897">
    <property type="component" value="Chromosome 1"/>
</dbReference>
<feature type="domain" description="ABC transmembrane type-1" evidence="11">
    <location>
        <begin position="229"/>
        <end position="323"/>
    </location>
</feature>
<dbReference type="SUPFAM" id="SSF161098">
    <property type="entry name" value="MetI-like"/>
    <property type="match status" value="1"/>
</dbReference>
<dbReference type="STRING" id="82996.ADP72_05030"/>
<evidence type="ECO:0000259" key="11">
    <source>
        <dbReference type="PROSITE" id="PS50928"/>
    </source>
</evidence>
<dbReference type="Gene3D" id="3.40.630.30">
    <property type="match status" value="1"/>
</dbReference>
<feature type="domain" description="N-acetyltransferase" evidence="12">
    <location>
        <begin position="50"/>
        <end position="131"/>
    </location>
</feature>
<feature type="transmembrane region" description="Helical" evidence="10">
    <location>
        <begin position="188"/>
        <end position="207"/>
    </location>
</feature>
<evidence type="ECO:0000313" key="13">
    <source>
        <dbReference type="EMBL" id="SQI33479.1"/>
    </source>
</evidence>
<dbReference type="PANTHER" id="PTHR30614">
    <property type="entry name" value="MEMBRANE COMPONENT OF AMINO ACID ABC TRANSPORTER"/>
    <property type="match status" value="1"/>
</dbReference>
<name>A0A2X4U4B7_SERPL</name>
<keyword evidence="6 10" id="KW-0812">Transmembrane</keyword>
<feature type="transmembrane region" description="Helical" evidence="10">
    <location>
        <begin position="259"/>
        <end position="285"/>
    </location>
</feature>
<dbReference type="GO" id="GO:0006865">
    <property type="term" value="P:amino acid transport"/>
    <property type="evidence" value="ECO:0007669"/>
    <property type="project" value="UniProtKB-KW"/>
</dbReference>
<dbReference type="GO" id="GO:0016747">
    <property type="term" value="F:acyltransferase activity, transferring groups other than amino-acyl groups"/>
    <property type="evidence" value="ECO:0007669"/>
    <property type="project" value="InterPro"/>
</dbReference>
<evidence type="ECO:0000256" key="7">
    <source>
        <dbReference type="ARBA" id="ARBA00022970"/>
    </source>
</evidence>
<dbReference type="NCBIfam" id="TIGR01726">
    <property type="entry name" value="HEQRo_perm_3TM"/>
    <property type="match status" value="1"/>
</dbReference>
<dbReference type="InterPro" id="IPR035906">
    <property type="entry name" value="MetI-like_sf"/>
</dbReference>
<evidence type="ECO:0000256" key="3">
    <source>
        <dbReference type="ARBA" id="ARBA00022448"/>
    </source>
</evidence>
<dbReference type="Gene3D" id="1.10.3720.10">
    <property type="entry name" value="MetI-like"/>
    <property type="match status" value="1"/>
</dbReference>
<dbReference type="InterPro" id="IPR016181">
    <property type="entry name" value="Acyl_CoA_acyltransferase"/>
</dbReference>
<dbReference type="InterPro" id="IPR043429">
    <property type="entry name" value="ArtM/GltK/GlnP/TcyL/YhdX-like"/>
</dbReference>
<feature type="transmembrane region" description="Helical" evidence="10">
    <location>
        <begin position="219"/>
        <end position="252"/>
    </location>
</feature>
<evidence type="ECO:0000259" key="12">
    <source>
        <dbReference type="PROSITE" id="PS51186"/>
    </source>
</evidence>
<dbReference type="InterPro" id="IPR000515">
    <property type="entry name" value="MetI-like"/>
</dbReference>
<accession>A0A2X4U4B7</accession>
<dbReference type="GO" id="GO:0022857">
    <property type="term" value="F:transmembrane transporter activity"/>
    <property type="evidence" value="ECO:0007669"/>
    <property type="project" value="InterPro"/>
</dbReference>
<keyword evidence="7" id="KW-0029">Amino-acid transport</keyword>
<dbReference type="PANTHER" id="PTHR30614:SF0">
    <property type="entry name" value="L-CYSTINE TRANSPORT SYSTEM PERMEASE PROTEIN TCYL"/>
    <property type="match status" value="1"/>
</dbReference>
<evidence type="ECO:0000256" key="2">
    <source>
        <dbReference type="ARBA" id="ARBA00010072"/>
    </source>
</evidence>
<comment type="subcellular location">
    <subcellularLocation>
        <location evidence="1">Cell inner membrane</location>
        <topology evidence="1">Multi-pass membrane protein</topology>
    </subcellularLocation>
</comment>